<dbReference type="Gene3D" id="3.10.620.30">
    <property type="match status" value="1"/>
</dbReference>
<feature type="domain" description="Transglutaminase-like" evidence="3">
    <location>
        <begin position="461"/>
        <end position="529"/>
    </location>
</feature>
<dbReference type="SMART" id="SM00460">
    <property type="entry name" value="TGc"/>
    <property type="match status" value="1"/>
</dbReference>
<feature type="transmembrane region" description="Helical" evidence="2">
    <location>
        <begin position="41"/>
        <end position="61"/>
    </location>
</feature>
<feature type="transmembrane region" description="Helical" evidence="2">
    <location>
        <begin position="169"/>
        <end position="191"/>
    </location>
</feature>
<evidence type="ECO:0000313" key="5">
    <source>
        <dbReference type="Proteomes" id="UP001500655"/>
    </source>
</evidence>
<dbReference type="InterPro" id="IPR021878">
    <property type="entry name" value="TgpA_N"/>
</dbReference>
<name>A0ABP4WHU8_9ACTN</name>
<dbReference type="RefSeq" id="WP_344081243.1">
    <property type="nucleotide sequence ID" value="NZ_BAAALS010000012.1"/>
</dbReference>
<keyword evidence="2" id="KW-1133">Transmembrane helix</keyword>
<keyword evidence="5" id="KW-1185">Reference proteome</keyword>
<feature type="transmembrane region" description="Helical" evidence="2">
    <location>
        <begin position="144"/>
        <end position="163"/>
    </location>
</feature>
<accession>A0ABP4WHU8</accession>
<feature type="compositionally biased region" description="Low complexity" evidence="1">
    <location>
        <begin position="535"/>
        <end position="548"/>
    </location>
</feature>
<evidence type="ECO:0000313" key="4">
    <source>
        <dbReference type="EMBL" id="GAA1755051.1"/>
    </source>
</evidence>
<reference evidence="5" key="1">
    <citation type="journal article" date="2019" name="Int. J. Syst. Evol. Microbiol.">
        <title>The Global Catalogue of Microorganisms (GCM) 10K type strain sequencing project: providing services to taxonomists for standard genome sequencing and annotation.</title>
        <authorList>
            <consortium name="The Broad Institute Genomics Platform"/>
            <consortium name="The Broad Institute Genome Sequencing Center for Infectious Disease"/>
            <person name="Wu L."/>
            <person name="Ma J."/>
        </authorList>
    </citation>
    <scope>NUCLEOTIDE SEQUENCE [LARGE SCALE GENOMIC DNA]</scope>
    <source>
        <strain evidence="5">JCM 13249</strain>
    </source>
</reference>
<dbReference type="InterPro" id="IPR052901">
    <property type="entry name" value="Bact_TGase-like"/>
</dbReference>
<dbReference type="PANTHER" id="PTHR42736">
    <property type="entry name" value="PROTEIN-GLUTAMINE GAMMA-GLUTAMYLTRANSFERASE"/>
    <property type="match status" value="1"/>
</dbReference>
<sequence length="719" mass="73391">MSGLVRGALVAPLVRVGFAGLLGALAGLGFAPAFGGFSGPLLTGVLAATGTAAGMGVVAALSGTSRSAPRLPAAMAGLVGALAVVAVAAAVTGAGAAVVHGPRQLLTGAVPADPTGPPLAAAAIVAGWSTLAALLLAVYARTPLAAAAPPVACLVIALSLGAAGPSLPAWYAAAFLAGALGLLLTGASRSVPGGAVPGGAARESAPGRRFSPVRAGLAAAIAVLAAVAAIVLGPGAPGVGTRPPADLRAAVAPPVTPRSGVSPLQQYLALRDGRVRLALTGTVSSPTTTLRMATLTRFDGSYWTVAGDFRRAGHQLPVAEAADARVVRAHVEVTAGELDWLVTAGRATTVSQSGLGVDEATGDLAVPIDTTPPRAYDVAARVGEPDPHRVLAAQPVPPAQPLTPPLPADVRSFVDRVVADQPEGADQLLALYRHFRDNGKFRYDQAEDAAGGHGYYQIQRLLATKRGTSEQYASAYAVLARQLGADARVVMGLRPRYTGERFEASGADVDAWVEVRFAGLGWVTLDPSPRANPIGTRAGARPAGSAPRPADDPFGQADRPDPVVDPDDEAPADLAGPSAADRQVPTWAWAATVLIALLLASVLATPAVKVARRTRRRRAGPTRLAVLGAWWETLERLREAGIAVTPSMTTGEVVARATGVAGLPHLASLVDSAAYAPEEPGPAQRTDAWERAGEVRRQLRATVRVTRRLAGYLDPRTLR</sequence>
<organism evidence="4 5">
    <name type="scientific">Luedemannella helvata</name>
    <dbReference type="NCBI Taxonomy" id="349315"/>
    <lineage>
        <taxon>Bacteria</taxon>
        <taxon>Bacillati</taxon>
        <taxon>Actinomycetota</taxon>
        <taxon>Actinomycetes</taxon>
        <taxon>Micromonosporales</taxon>
        <taxon>Micromonosporaceae</taxon>
        <taxon>Luedemannella</taxon>
    </lineage>
</organism>
<feature type="region of interest" description="Disordered" evidence="1">
    <location>
        <begin position="531"/>
        <end position="581"/>
    </location>
</feature>
<feature type="transmembrane region" description="Helical" evidence="2">
    <location>
        <begin position="73"/>
        <end position="99"/>
    </location>
</feature>
<dbReference type="InterPro" id="IPR025403">
    <property type="entry name" value="TgpA-like_C"/>
</dbReference>
<evidence type="ECO:0000259" key="3">
    <source>
        <dbReference type="SMART" id="SM00460"/>
    </source>
</evidence>
<dbReference type="SUPFAM" id="SSF54001">
    <property type="entry name" value="Cysteine proteinases"/>
    <property type="match status" value="1"/>
</dbReference>
<dbReference type="Pfam" id="PF01841">
    <property type="entry name" value="Transglut_core"/>
    <property type="match status" value="1"/>
</dbReference>
<feature type="transmembrane region" description="Helical" evidence="2">
    <location>
        <begin position="12"/>
        <end position="35"/>
    </location>
</feature>
<evidence type="ECO:0000256" key="2">
    <source>
        <dbReference type="SAM" id="Phobius"/>
    </source>
</evidence>
<dbReference type="Pfam" id="PF11992">
    <property type="entry name" value="TgpA_N"/>
    <property type="match status" value="1"/>
</dbReference>
<protein>
    <recommendedName>
        <fullName evidence="3">Transglutaminase-like domain-containing protein</fullName>
    </recommendedName>
</protein>
<keyword evidence="2" id="KW-0472">Membrane</keyword>
<feature type="transmembrane region" description="Helical" evidence="2">
    <location>
        <begin position="212"/>
        <end position="233"/>
    </location>
</feature>
<evidence type="ECO:0000256" key="1">
    <source>
        <dbReference type="SAM" id="MobiDB-lite"/>
    </source>
</evidence>
<dbReference type="EMBL" id="BAAALS010000012">
    <property type="protein sequence ID" value="GAA1755051.1"/>
    <property type="molecule type" value="Genomic_DNA"/>
</dbReference>
<feature type="transmembrane region" description="Helical" evidence="2">
    <location>
        <begin position="587"/>
        <end position="608"/>
    </location>
</feature>
<gene>
    <name evidence="4" type="ORF">GCM10009681_27740</name>
</gene>
<proteinExistence type="predicted"/>
<dbReference type="InterPro" id="IPR002931">
    <property type="entry name" value="Transglutaminase-like"/>
</dbReference>
<comment type="caution">
    <text evidence="4">The sequence shown here is derived from an EMBL/GenBank/DDBJ whole genome shotgun (WGS) entry which is preliminary data.</text>
</comment>
<dbReference type="PANTHER" id="PTHR42736:SF1">
    <property type="entry name" value="PROTEIN-GLUTAMINE GAMMA-GLUTAMYLTRANSFERASE"/>
    <property type="match status" value="1"/>
</dbReference>
<dbReference type="InterPro" id="IPR038765">
    <property type="entry name" value="Papain-like_cys_pep_sf"/>
</dbReference>
<feature type="transmembrane region" description="Helical" evidence="2">
    <location>
        <begin position="119"/>
        <end position="137"/>
    </location>
</feature>
<dbReference type="Proteomes" id="UP001500655">
    <property type="component" value="Unassembled WGS sequence"/>
</dbReference>
<dbReference type="Pfam" id="PF13559">
    <property type="entry name" value="DUF4129"/>
    <property type="match status" value="1"/>
</dbReference>
<keyword evidence="2" id="KW-0812">Transmembrane</keyword>